<dbReference type="InterPro" id="IPR051240">
    <property type="entry name" value="Mito_RNA-Proc/Resp"/>
</dbReference>
<feature type="repeat" description="PPR" evidence="2">
    <location>
        <begin position="240"/>
        <end position="270"/>
    </location>
</feature>
<dbReference type="PANTHER" id="PTHR47933">
    <property type="entry name" value="PENTATRICOPEPTIDE REPEAT-CONTAINING PROTEIN 1, MITOCHONDRIAL"/>
    <property type="match status" value="1"/>
</dbReference>
<name>A0A8N4F4R4_ELAGV</name>
<organism evidence="3 4">
    <name type="scientific">Elaeis guineensis var. tenera</name>
    <name type="common">Oil palm</name>
    <dbReference type="NCBI Taxonomy" id="51953"/>
    <lineage>
        <taxon>Eukaryota</taxon>
        <taxon>Viridiplantae</taxon>
        <taxon>Streptophyta</taxon>
        <taxon>Embryophyta</taxon>
        <taxon>Tracheophyta</taxon>
        <taxon>Spermatophyta</taxon>
        <taxon>Magnoliopsida</taxon>
        <taxon>Liliopsida</taxon>
        <taxon>Arecaceae</taxon>
        <taxon>Arecoideae</taxon>
        <taxon>Cocoseae</taxon>
        <taxon>Elaeidinae</taxon>
        <taxon>Elaeis</taxon>
    </lineage>
</organism>
<dbReference type="Gene3D" id="1.25.40.10">
    <property type="entry name" value="Tetratricopeptide repeat domain"/>
    <property type="match status" value="3"/>
</dbReference>
<dbReference type="InterPro" id="IPR011990">
    <property type="entry name" value="TPR-like_helical_dom_sf"/>
</dbReference>
<evidence type="ECO:0000256" key="2">
    <source>
        <dbReference type="PROSITE-ProRule" id="PRU00708"/>
    </source>
</evidence>
<dbReference type="PANTHER" id="PTHR47933:SF11">
    <property type="entry name" value="PENTATRICOPEPTIDE REPEAT-CONTAINING PROTEIN 2"/>
    <property type="match status" value="1"/>
</dbReference>
<dbReference type="RefSeq" id="XP_029119226.1">
    <property type="nucleotide sequence ID" value="XM_029263393.1"/>
</dbReference>
<gene>
    <name evidence="4" type="primary">LOC105041124</name>
</gene>
<dbReference type="Proteomes" id="UP000504607">
    <property type="component" value="Chromosome 3"/>
</dbReference>
<accession>A0A8N4F4R4</accession>
<proteinExistence type="predicted"/>
<keyword evidence="1" id="KW-0677">Repeat</keyword>
<feature type="repeat" description="PPR" evidence="2">
    <location>
        <begin position="135"/>
        <end position="169"/>
    </location>
</feature>
<feature type="repeat" description="PPR" evidence="2">
    <location>
        <begin position="278"/>
        <end position="312"/>
    </location>
</feature>
<dbReference type="AlphaFoldDB" id="A0A8N4F4R4"/>
<feature type="repeat" description="PPR" evidence="2">
    <location>
        <begin position="205"/>
        <end position="239"/>
    </location>
</feature>
<sequence>MAFSTINRSLFSSLPNLFETPFPSLSLPRLLSTATTTAAAEFSHLLLSNSSLPTLERVLSGSQSKLDHSIVQSVLRQSSDRILALRFFVWAGLQPHHRHSAAAYAAASDSLQIPRHPQAFTHLLDSYRAADAPVSLKTFKILLNLCRHANLPDEALALVRRMREFDCRPDTSSYNTVLRLLANSGRGEIGAALLEEMIMARVNPDMVTYVTAVRGLCAVAKIEAAQGLVARMRANGCVPNVVVYSALLDGACSCGDLLAAMQLLDEMESELDNGCAPNVVTYTCLIKCLCEKGRLEEALGILDRMGRRGCRPNQVTERTGGRGAYDEDVGKGYQSKWGGVQFFVEGALQSKAVHGWV</sequence>
<keyword evidence="3" id="KW-1185">Reference proteome</keyword>
<dbReference type="Pfam" id="PF13041">
    <property type="entry name" value="PPR_2"/>
    <property type="match status" value="2"/>
</dbReference>
<dbReference type="InterPro" id="IPR002885">
    <property type="entry name" value="PPR_rpt"/>
</dbReference>
<protein>
    <submittedName>
        <fullName evidence="4">Pentatricopeptide repeat-containing protein At5g47360 isoform X2</fullName>
    </submittedName>
</protein>
<evidence type="ECO:0000256" key="1">
    <source>
        <dbReference type="ARBA" id="ARBA00022737"/>
    </source>
</evidence>
<evidence type="ECO:0000313" key="3">
    <source>
        <dbReference type="Proteomes" id="UP000504607"/>
    </source>
</evidence>
<evidence type="ECO:0000313" key="4">
    <source>
        <dbReference type="RefSeq" id="XP_029119226.1"/>
    </source>
</evidence>
<dbReference type="PROSITE" id="PS51375">
    <property type="entry name" value="PPR"/>
    <property type="match status" value="5"/>
</dbReference>
<reference evidence="4" key="1">
    <citation type="submission" date="2025-08" db="UniProtKB">
        <authorList>
            <consortium name="RefSeq"/>
        </authorList>
    </citation>
    <scope>IDENTIFICATION</scope>
</reference>
<dbReference type="NCBIfam" id="TIGR00756">
    <property type="entry name" value="PPR"/>
    <property type="match status" value="4"/>
</dbReference>
<dbReference type="GO" id="GO:0003729">
    <property type="term" value="F:mRNA binding"/>
    <property type="evidence" value="ECO:0007669"/>
    <property type="project" value="TreeGrafter"/>
</dbReference>
<feature type="repeat" description="PPR" evidence="2">
    <location>
        <begin position="170"/>
        <end position="204"/>
    </location>
</feature>
<dbReference type="Pfam" id="PF01535">
    <property type="entry name" value="PPR"/>
    <property type="match status" value="1"/>
</dbReference>